<evidence type="ECO:0000256" key="1">
    <source>
        <dbReference type="SAM" id="Phobius"/>
    </source>
</evidence>
<keyword evidence="1" id="KW-1133">Transmembrane helix</keyword>
<proteinExistence type="predicted"/>
<reference evidence="2" key="1">
    <citation type="submission" date="2019-11" db="EMBL/GenBank/DDBJ databases">
        <authorList>
            <person name="Feng L."/>
        </authorList>
    </citation>
    <scope>NUCLEOTIDE SEQUENCE</scope>
    <source>
        <strain evidence="2">BhanseniiLFYP23</strain>
    </source>
</reference>
<gene>
    <name evidence="2" type="ORF">BHLFYP23_00556</name>
</gene>
<keyword evidence="1" id="KW-0812">Transmembrane</keyword>
<feature type="transmembrane region" description="Helical" evidence="1">
    <location>
        <begin position="109"/>
        <end position="134"/>
    </location>
</feature>
<dbReference type="EMBL" id="CACRSY010000014">
    <property type="protein sequence ID" value="VYT19513.1"/>
    <property type="molecule type" value="Genomic_DNA"/>
</dbReference>
<feature type="transmembrane region" description="Helical" evidence="1">
    <location>
        <begin position="154"/>
        <end position="172"/>
    </location>
</feature>
<sequence length="189" mass="21642">MKRNVRLLLCWYLSGFILGIIGANLLFRETGYSSGILAVYGTAASKEWIDAEALFSHLLFQRGIYCLSMIFLGLTYIGIFAVVLSLLWFGFLAGNLMTIFLLEYGVKGLVAGSVCFLPQIFFYLPGWLLLFWIVMRMSRKAMGKKRRERADYQAYIFFGVGAGICVLLGIWLESYVNQNILIWIFQHWI</sequence>
<feature type="transmembrane region" description="Helical" evidence="1">
    <location>
        <begin position="6"/>
        <end position="27"/>
    </location>
</feature>
<protein>
    <recommendedName>
        <fullName evidence="3">Stage II sporulation protein M</fullName>
    </recommendedName>
</protein>
<dbReference type="AlphaFoldDB" id="A0A6N2UR56"/>
<keyword evidence="1" id="KW-0472">Membrane</keyword>
<evidence type="ECO:0008006" key="3">
    <source>
        <dbReference type="Google" id="ProtNLM"/>
    </source>
</evidence>
<evidence type="ECO:0000313" key="2">
    <source>
        <dbReference type="EMBL" id="VYT19513.1"/>
    </source>
</evidence>
<accession>A0A6N2UR56</accession>
<organism evidence="2">
    <name type="scientific">Blautia hansenii</name>
    <name type="common">Ruminococcus hansenii</name>
    <dbReference type="NCBI Taxonomy" id="1322"/>
    <lineage>
        <taxon>Bacteria</taxon>
        <taxon>Bacillati</taxon>
        <taxon>Bacillota</taxon>
        <taxon>Clostridia</taxon>
        <taxon>Lachnospirales</taxon>
        <taxon>Lachnospiraceae</taxon>
        <taxon>Blautia</taxon>
    </lineage>
</organism>
<feature type="transmembrane region" description="Helical" evidence="1">
    <location>
        <begin position="64"/>
        <end position="89"/>
    </location>
</feature>
<name>A0A6N2UR56_BLAHA</name>
<dbReference type="RefSeq" id="WP_156342528.1">
    <property type="nucleotide sequence ID" value="NZ_CACRSY010000014.1"/>
</dbReference>